<accession>A0AAD5YAP0</accession>
<keyword evidence="1" id="KW-0472">Membrane</keyword>
<feature type="domain" description="DUF6533" evidence="2">
    <location>
        <begin position="35"/>
        <end position="77"/>
    </location>
</feature>
<dbReference type="Pfam" id="PF20151">
    <property type="entry name" value="DUF6533"/>
    <property type="match status" value="1"/>
</dbReference>
<reference evidence="3" key="1">
    <citation type="submission" date="2022-07" db="EMBL/GenBank/DDBJ databases">
        <title>Genome Sequence of Physisporinus lineatus.</title>
        <authorList>
            <person name="Buettner E."/>
        </authorList>
    </citation>
    <scope>NUCLEOTIDE SEQUENCE</scope>
    <source>
        <strain evidence="3">VT162</strain>
    </source>
</reference>
<keyword evidence="1" id="KW-0812">Transmembrane</keyword>
<evidence type="ECO:0000256" key="1">
    <source>
        <dbReference type="SAM" id="Phobius"/>
    </source>
</evidence>
<protein>
    <recommendedName>
        <fullName evidence="2">DUF6533 domain-containing protein</fullName>
    </recommendedName>
</protein>
<evidence type="ECO:0000313" key="4">
    <source>
        <dbReference type="Proteomes" id="UP001212997"/>
    </source>
</evidence>
<proteinExistence type="predicted"/>
<feature type="transmembrane region" description="Helical" evidence="1">
    <location>
        <begin position="27"/>
        <end position="48"/>
    </location>
</feature>
<keyword evidence="4" id="KW-1185">Reference proteome</keyword>
<keyword evidence="1" id="KW-1133">Transmembrane helix</keyword>
<evidence type="ECO:0000259" key="2">
    <source>
        <dbReference type="Pfam" id="PF20151"/>
    </source>
</evidence>
<dbReference type="EMBL" id="JANAWD010000511">
    <property type="protein sequence ID" value="KAJ3478435.1"/>
    <property type="molecule type" value="Genomic_DNA"/>
</dbReference>
<sequence>MASPQYFNAPTVNISKEEYIRLTYESYPATLMDGALVALPVYTYILTLPMEVSSVWKRENVDLVTLLFLLNRYLPFVWLLMPTVFGGCQYLKWVFYSQTAIILVVAISQAGQ</sequence>
<name>A0AAD5YAP0_9APHY</name>
<evidence type="ECO:0000313" key="3">
    <source>
        <dbReference type="EMBL" id="KAJ3478435.1"/>
    </source>
</evidence>
<feature type="transmembrane region" description="Helical" evidence="1">
    <location>
        <begin position="60"/>
        <end position="81"/>
    </location>
</feature>
<gene>
    <name evidence="3" type="ORF">NLI96_g9753</name>
</gene>
<comment type="caution">
    <text evidence="3">The sequence shown here is derived from an EMBL/GenBank/DDBJ whole genome shotgun (WGS) entry which is preliminary data.</text>
</comment>
<dbReference type="InterPro" id="IPR045340">
    <property type="entry name" value="DUF6533"/>
</dbReference>
<organism evidence="3 4">
    <name type="scientific">Meripilus lineatus</name>
    <dbReference type="NCBI Taxonomy" id="2056292"/>
    <lineage>
        <taxon>Eukaryota</taxon>
        <taxon>Fungi</taxon>
        <taxon>Dikarya</taxon>
        <taxon>Basidiomycota</taxon>
        <taxon>Agaricomycotina</taxon>
        <taxon>Agaricomycetes</taxon>
        <taxon>Polyporales</taxon>
        <taxon>Meripilaceae</taxon>
        <taxon>Meripilus</taxon>
    </lineage>
</organism>
<dbReference type="Proteomes" id="UP001212997">
    <property type="component" value="Unassembled WGS sequence"/>
</dbReference>
<dbReference type="AlphaFoldDB" id="A0AAD5YAP0"/>